<dbReference type="OrthoDB" id="7285430at2"/>
<dbReference type="STRING" id="414684.RC1_3796"/>
<dbReference type="KEGG" id="rce:RC1_3796"/>
<proteinExistence type="predicted"/>
<gene>
    <name evidence="1" type="ordered locus">RC1_3796</name>
</gene>
<sequence>MSASAPVSNPQVGVIQGRPSTFAERGVCVPFTTPILAQARIRMDAQERLECLLPGFSGGKGTYVFGWKALPEVIRITLHDRALHREILETKANAPDTIRLCSLQVAARGFAGLAAAAQARQALALDRDYTVLTNYVFVLELLKLVGTRAPDLLRAGLDSEAMRQKAKAALTRVAEGFGMVPDTLYGRVEELSTLLTPLGLPQAPQPGRLRQLMHRLEWFRDDVAAWAVTEATEAESLARFMAECADQTLTIAAARLARVDPLLGRLRPVVTGEEKTLREVRSGVTSLSWLLDGWDYICQHWEDSRAQSDDVQRLAMCELFRIAPIIPVQELAANENFDMDDLRRVQRRWVRANQDWRTGGLDYDAIRRIETVKAKLA</sequence>
<accession>B6IXW5</accession>
<dbReference type="EMBL" id="CP000613">
    <property type="protein sequence ID" value="ACJ01139.1"/>
    <property type="molecule type" value="Genomic_DNA"/>
</dbReference>
<dbReference type="AlphaFoldDB" id="B6IXW5"/>
<dbReference type="Proteomes" id="UP000001591">
    <property type="component" value="Chromosome"/>
</dbReference>
<evidence type="ECO:0000313" key="1">
    <source>
        <dbReference type="EMBL" id="ACJ01139.1"/>
    </source>
</evidence>
<organism evidence="1 2">
    <name type="scientific">Rhodospirillum centenum (strain ATCC 51521 / SW)</name>
    <dbReference type="NCBI Taxonomy" id="414684"/>
    <lineage>
        <taxon>Bacteria</taxon>
        <taxon>Pseudomonadati</taxon>
        <taxon>Pseudomonadota</taxon>
        <taxon>Alphaproteobacteria</taxon>
        <taxon>Rhodospirillales</taxon>
        <taxon>Rhodospirillaceae</taxon>
        <taxon>Rhodospirillum</taxon>
    </lineage>
</organism>
<dbReference type="RefSeq" id="WP_012568912.1">
    <property type="nucleotide sequence ID" value="NC_011420.2"/>
</dbReference>
<reference evidence="1 2" key="1">
    <citation type="journal article" date="2010" name="BMC Genomics">
        <title>Metabolic flexibility revealed in the genome of the cyst-forming alpha-1 proteobacterium Rhodospirillum centenum.</title>
        <authorList>
            <person name="Lu Y.K."/>
            <person name="Marden J."/>
            <person name="Han M."/>
            <person name="Swingley W.D."/>
            <person name="Mastrian S.D."/>
            <person name="Chowdhury S.R."/>
            <person name="Hao J."/>
            <person name="Helmy T."/>
            <person name="Kim S."/>
            <person name="Kurdoglu A.A."/>
            <person name="Matthies H.J."/>
            <person name="Rollo D."/>
            <person name="Stothard P."/>
            <person name="Blankenship R.E."/>
            <person name="Bauer C.E."/>
            <person name="Touchman J.W."/>
        </authorList>
    </citation>
    <scope>NUCLEOTIDE SEQUENCE [LARGE SCALE GENOMIC DNA]</scope>
    <source>
        <strain evidence="2">ATCC 51521 / SW</strain>
    </source>
</reference>
<dbReference type="HOGENOM" id="CLU_747787_0_0_5"/>
<keyword evidence="2" id="KW-1185">Reference proteome</keyword>
<dbReference type="eggNOG" id="ENOG50336EZ">
    <property type="taxonomic scope" value="Bacteria"/>
</dbReference>
<name>B6IXW5_RHOCS</name>
<evidence type="ECO:0000313" key="2">
    <source>
        <dbReference type="Proteomes" id="UP000001591"/>
    </source>
</evidence>
<protein>
    <submittedName>
        <fullName evidence="1">Uncharacterized protein</fullName>
    </submittedName>
</protein>